<evidence type="ECO:0000313" key="3">
    <source>
        <dbReference type="Proteomes" id="UP000299102"/>
    </source>
</evidence>
<dbReference type="AlphaFoldDB" id="A0A4C1TR39"/>
<evidence type="ECO:0000256" key="1">
    <source>
        <dbReference type="SAM" id="MobiDB-lite"/>
    </source>
</evidence>
<comment type="caution">
    <text evidence="2">The sequence shown here is derived from an EMBL/GenBank/DDBJ whole genome shotgun (WGS) entry which is preliminary data.</text>
</comment>
<organism evidence="2 3">
    <name type="scientific">Eumeta variegata</name>
    <name type="common">Bagworm moth</name>
    <name type="synonym">Eumeta japonica</name>
    <dbReference type="NCBI Taxonomy" id="151549"/>
    <lineage>
        <taxon>Eukaryota</taxon>
        <taxon>Metazoa</taxon>
        <taxon>Ecdysozoa</taxon>
        <taxon>Arthropoda</taxon>
        <taxon>Hexapoda</taxon>
        <taxon>Insecta</taxon>
        <taxon>Pterygota</taxon>
        <taxon>Neoptera</taxon>
        <taxon>Endopterygota</taxon>
        <taxon>Lepidoptera</taxon>
        <taxon>Glossata</taxon>
        <taxon>Ditrysia</taxon>
        <taxon>Tineoidea</taxon>
        <taxon>Psychidae</taxon>
        <taxon>Oiketicinae</taxon>
        <taxon>Eumeta</taxon>
    </lineage>
</organism>
<accession>A0A4C1TR39</accession>
<dbReference type="Proteomes" id="UP000299102">
    <property type="component" value="Unassembled WGS sequence"/>
</dbReference>
<feature type="region of interest" description="Disordered" evidence="1">
    <location>
        <begin position="59"/>
        <end position="88"/>
    </location>
</feature>
<feature type="compositionally biased region" description="Basic residues" evidence="1">
    <location>
        <begin position="79"/>
        <end position="88"/>
    </location>
</feature>
<reference evidence="2 3" key="1">
    <citation type="journal article" date="2019" name="Commun. Biol.">
        <title>The bagworm genome reveals a unique fibroin gene that provides high tensile strength.</title>
        <authorList>
            <person name="Kono N."/>
            <person name="Nakamura H."/>
            <person name="Ohtoshi R."/>
            <person name="Tomita M."/>
            <person name="Numata K."/>
            <person name="Arakawa K."/>
        </authorList>
    </citation>
    <scope>NUCLEOTIDE SEQUENCE [LARGE SCALE GENOMIC DNA]</scope>
</reference>
<dbReference type="EMBL" id="BGZK01000079">
    <property type="protein sequence ID" value="GBP16450.1"/>
    <property type="molecule type" value="Genomic_DNA"/>
</dbReference>
<evidence type="ECO:0000313" key="2">
    <source>
        <dbReference type="EMBL" id="GBP16450.1"/>
    </source>
</evidence>
<gene>
    <name evidence="2" type="ORF">EVAR_10027_1</name>
</gene>
<keyword evidence="3" id="KW-1185">Reference proteome</keyword>
<feature type="compositionally biased region" description="Pro residues" evidence="1">
    <location>
        <begin position="62"/>
        <end position="71"/>
    </location>
</feature>
<name>A0A4C1TR39_EUMVA</name>
<protein>
    <submittedName>
        <fullName evidence="2">Uncharacterized protein</fullName>
    </submittedName>
</protein>
<sequence length="88" mass="9509">MNTVQSTGGHGGAVKKVHKNDWITKVRLLALSNDPMTFAWSDSGSRPITNVVVCRHSARGPPAAPRTPPPAGEACLFRNTKRKPFKTS</sequence>
<proteinExistence type="predicted"/>